<dbReference type="InterPro" id="IPR052392">
    <property type="entry name" value="Kelch-BTB_domain-containing"/>
</dbReference>
<dbReference type="SMART" id="SM00612">
    <property type="entry name" value="Kelch"/>
    <property type="match status" value="4"/>
</dbReference>
<feature type="signal peptide" evidence="3">
    <location>
        <begin position="1"/>
        <end position="26"/>
    </location>
</feature>
<evidence type="ECO:0000256" key="2">
    <source>
        <dbReference type="ARBA" id="ARBA00022737"/>
    </source>
</evidence>
<feature type="chain" id="PRO_5041314363" evidence="3">
    <location>
        <begin position="27"/>
        <end position="276"/>
    </location>
</feature>
<evidence type="ECO:0000256" key="3">
    <source>
        <dbReference type="SAM" id="SignalP"/>
    </source>
</evidence>
<dbReference type="PANTHER" id="PTHR46375:SF3">
    <property type="entry name" value="KELCH REPEAT AND BTB DOMAIN-CONTAINING PROTEIN 13"/>
    <property type="match status" value="1"/>
</dbReference>
<evidence type="ECO:0000259" key="4">
    <source>
        <dbReference type="Pfam" id="PF24981"/>
    </source>
</evidence>
<sequence length="276" mass="30343">MLAGLLLCGLFGFSVLSFAGWNEVEAVPTGRWGLAAAAVDDQVYAIAGQDDSPKLSKVEVYDVARNKWNEGKEIPSGRVMHAAVTFKGKIYVFGGTFDGIDPVARVEEYDPKKDVWTMKAAMPTPRIAPMVVAMSSNIYVIGGATALYFPSPVIEVYNPATDTWEQKPDMPNPRWGAAGASIASKGKIYIFGGATDFTRENSTTAVDEYDTRTETWTPKAEMQRPLHNFSASFVNSGMIYVIGGQKWKGKGGVDGGINDPDWTFYDDVWEYYQQTR</sequence>
<organism evidence="5 6">
    <name type="scientific">Geodia barretti</name>
    <name type="common">Barrett's horny sponge</name>
    <dbReference type="NCBI Taxonomy" id="519541"/>
    <lineage>
        <taxon>Eukaryota</taxon>
        <taxon>Metazoa</taxon>
        <taxon>Porifera</taxon>
        <taxon>Demospongiae</taxon>
        <taxon>Heteroscleromorpha</taxon>
        <taxon>Tetractinellida</taxon>
        <taxon>Astrophorina</taxon>
        <taxon>Geodiidae</taxon>
        <taxon>Geodia</taxon>
    </lineage>
</organism>
<reference evidence="5" key="1">
    <citation type="submission" date="2023-03" db="EMBL/GenBank/DDBJ databases">
        <authorList>
            <person name="Steffen K."/>
            <person name="Cardenas P."/>
        </authorList>
    </citation>
    <scope>NUCLEOTIDE SEQUENCE</scope>
</reference>
<evidence type="ECO:0000256" key="1">
    <source>
        <dbReference type="ARBA" id="ARBA00022441"/>
    </source>
</evidence>
<dbReference type="Pfam" id="PF24981">
    <property type="entry name" value="Beta-prop_ATRN-LZTR1"/>
    <property type="match status" value="1"/>
</dbReference>
<dbReference type="SUPFAM" id="SSF117281">
    <property type="entry name" value="Kelch motif"/>
    <property type="match status" value="1"/>
</dbReference>
<dbReference type="Gene3D" id="2.120.10.80">
    <property type="entry name" value="Kelch-type beta propeller"/>
    <property type="match status" value="1"/>
</dbReference>
<proteinExistence type="predicted"/>
<dbReference type="InterPro" id="IPR056737">
    <property type="entry name" value="Beta-prop_ATRN-MKLN-like"/>
</dbReference>
<keyword evidence="2" id="KW-0677">Repeat</keyword>
<evidence type="ECO:0000313" key="6">
    <source>
        <dbReference type="Proteomes" id="UP001174909"/>
    </source>
</evidence>
<comment type="caution">
    <text evidence="5">The sequence shown here is derived from an EMBL/GenBank/DDBJ whole genome shotgun (WGS) entry which is preliminary data.</text>
</comment>
<dbReference type="InterPro" id="IPR015915">
    <property type="entry name" value="Kelch-typ_b-propeller"/>
</dbReference>
<feature type="domain" description="Attractin/MKLN-like beta-propeller" evidence="4">
    <location>
        <begin position="44"/>
        <end position="249"/>
    </location>
</feature>
<dbReference type="AlphaFoldDB" id="A0AA35T2V0"/>
<dbReference type="Proteomes" id="UP001174909">
    <property type="component" value="Unassembled WGS sequence"/>
</dbReference>
<keyword evidence="3" id="KW-0732">Signal</keyword>
<accession>A0AA35T2V0</accession>
<evidence type="ECO:0000313" key="5">
    <source>
        <dbReference type="EMBL" id="CAI8040229.1"/>
    </source>
</evidence>
<keyword evidence="6" id="KW-1185">Reference proteome</keyword>
<protein>
    <submittedName>
        <fullName evidence="5">Ring canal kelch protein</fullName>
    </submittedName>
</protein>
<name>A0AA35T2V0_GEOBA</name>
<dbReference type="PANTHER" id="PTHR46375">
    <property type="entry name" value="KELCH REPEAT AND BTB DOMAIN-CONTAINING PROTEIN 13-RELATED"/>
    <property type="match status" value="1"/>
</dbReference>
<dbReference type="InterPro" id="IPR006652">
    <property type="entry name" value="Kelch_1"/>
</dbReference>
<keyword evidence="1" id="KW-0880">Kelch repeat</keyword>
<gene>
    <name evidence="5" type="ORF">GBAR_LOCUS22424</name>
</gene>
<dbReference type="EMBL" id="CASHTH010003093">
    <property type="protein sequence ID" value="CAI8040229.1"/>
    <property type="molecule type" value="Genomic_DNA"/>
</dbReference>